<reference evidence="3 4" key="1">
    <citation type="submission" date="2018-12" db="EMBL/GenBank/DDBJ databases">
        <title>Genome sequencing of Prevotella sp. KCOM 3155 (= JS262).</title>
        <authorList>
            <person name="Kook J.-K."/>
            <person name="Park S.-N."/>
            <person name="Lim Y.K."/>
        </authorList>
    </citation>
    <scope>NUCLEOTIDE SEQUENCE [LARGE SCALE GENOMIC DNA]</scope>
    <source>
        <strain evidence="3 4">KCOM 3155</strain>
    </source>
</reference>
<accession>A0A3S0RA14</accession>
<evidence type="ECO:0000259" key="2">
    <source>
        <dbReference type="SMART" id="SM01324"/>
    </source>
</evidence>
<proteinExistence type="predicted"/>
<evidence type="ECO:0000256" key="1">
    <source>
        <dbReference type="SAM" id="SignalP"/>
    </source>
</evidence>
<feature type="domain" description="YARHG" evidence="2">
    <location>
        <begin position="235"/>
        <end position="316"/>
    </location>
</feature>
<evidence type="ECO:0000313" key="3">
    <source>
        <dbReference type="EMBL" id="RUL58879.1"/>
    </source>
</evidence>
<dbReference type="Proteomes" id="UP000278983">
    <property type="component" value="Unassembled WGS sequence"/>
</dbReference>
<keyword evidence="4" id="KW-1185">Reference proteome</keyword>
<feature type="chain" id="PRO_5018651310" evidence="1">
    <location>
        <begin position="22"/>
        <end position="325"/>
    </location>
</feature>
<dbReference type="EMBL" id="RYYU01000001">
    <property type="protein sequence ID" value="RUL58879.1"/>
    <property type="molecule type" value="Genomic_DNA"/>
</dbReference>
<dbReference type="OrthoDB" id="1121919at2"/>
<dbReference type="Gene3D" id="1.20.58.1690">
    <property type="match status" value="1"/>
</dbReference>
<keyword evidence="1" id="KW-0732">Signal</keyword>
<dbReference type="RefSeq" id="WP_126677935.1">
    <property type="nucleotide sequence ID" value="NZ_RYYU01000001.1"/>
</dbReference>
<comment type="caution">
    <text evidence="3">The sequence shown here is derived from an EMBL/GenBank/DDBJ whole genome shotgun (WGS) entry which is preliminary data.</text>
</comment>
<gene>
    <name evidence="3" type="ORF">EHV08_03240</name>
</gene>
<name>A0A3S0RA14_9BACT</name>
<dbReference type="InterPro" id="IPR025582">
    <property type="entry name" value="YARHG_dom"/>
</dbReference>
<dbReference type="InterPro" id="IPR038434">
    <property type="entry name" value="YARHG_sf"/>
</dbReference>
<evidence type="ECO:0000313" key="4">
    <source>
        <dbReference type="Proteomes" id="UP000278983"/>
    </source>
</evidence>
<protein>
    <submittedName>
        <fullName evidence="3">YARHG domain-containing protein</fullName>
    </submittedName>
</protein>
<organism evidence="3 4">
    <name type="scientific">Prevotella koreensis</name>
    <dbReference type="NCBI Taxonomy" id="2490854"/>
    <lineage>
        <taxon>Bacteria</taxon>
        <taxon>Pseudomonadati</taxon>
        <taxon>Bacteroidota</taxon>
        <taxon>Bacteroidia</taxon>
        <taxon>Bacteroidales</taxon>
        <taxon>Prevotellaceae</taxon>
        <taxon>Prevotella</taxon>
    </lineage>
</organism>
<dbReference type="SMART" id="SM01324">
    <property type="entry name" value="YARHG"/>
    <property type="match status" value="1"/>
</dbReference>
<dbReference type="AlphaFoldDB" id="A0A3S0RA14"/>
<sequence length="325" mass="37408">MKKSVSIIILLFLCSFHVVQAQISESGYWYNGRITYSAKSMPGGRVVMYAMDEGEEHEFVLVPVAGKKDCYTVANGSNGYVNEYKGIAIVRHHKKEGWDVLCFYNKKNLLKAVMSHGSEWDSSKISVAKFKNQLIGEYYQVNSSGDGLKLDISWNQINVNLKLVSYDVVTFNGIVLGYITIPFVKGNANRLAGTWEVVYTLDGFILYRLYFDKEFNCWVRERKGTKLEFRKSDSKMRRFGFASGTLLNDRMLAKMDKSVLRIMRNEILASHGYRFKSKDLQEYFGRQAWYKPAASNDDIKLSFIEQLNVELIMAEETDNNRNSHR</sequence>
<feature type="signal peptide" evidence="1">
    <location>
        <begin position="1"/>
        <end position="21"/>
    </location>
</feature>
<dbReference type="Pfam" id="PF13308">
    <property type="entry name" value="YARHG"/>
    <property type="match status" value="1"/>
</dbReference>